<sequence length="99" mass="11059">MSSYDTLSEALDGLNKRGYTIDFNMQSDSVYCKALGKSFKPEDFEIVAFYRFEGNTDPGDESIVYALKTKSGHQGVLVDAYGLYSDPLTAEMVQKLKTH</sequence>
<dbReference type="Proteomes" id="UP000606494">
    <property type="component" value="Unassembled WGS sequence"/>
</dbReference>
<keyword evidence="2" id="KW-1185">Reference proteome</keyword>
<dbReference type="RefSeq" id="WP_190307176.1">
    <property type="nucleotide sequence ID" value="NZ_JACNYK010000001.1"/>
</dbReference>
<protein>
    <submittedName>
        <fullName evidence="1">Phosphoribosylpyrophosphate synthetase</fullName>
    </submittedName>
</protein>
<name>A0ABR7XY52_9SPHI</name>
<organism evidence="1 2">
    <name type="scientific">Sphingobacterium arenae</name>
    <dbReference type="NCBI Taxonomy" id="1280598"/>
    <lineage>
        <taxon>Bacteria</taxon>
        <taxon>Pseudomonadati</taxon>
        <taxon>Bacteroidota</taxon>
        <taxon>Sphingobacteriia</taxon>
        <taxon>Sphingobacteriales</taxon>
        <taxon>Sphingobacteriaceae</taxon>
        <taxon>Sphingobacterium</taxon>
    </lineage>
</organism>
<proteinExistence type="predicted"/>
<evidence type="ECO:0000313" key="1">
    <source>
        <dbReference type="EMBL" id="MBD1423986.1"/>
    </source>
</evidence>
<dbReference type="EMBL" id="JACNYK010000001">
    <property type="protein sequence ID" value="MBD1423986.1"/>
    <property type="molecule type" value="Genomic_DNA"/>
</dbReference>
<gene>
    <name evidence="1" type="ORF">H8B17_00205</name>
</gene>
<evidence type="ECO:0000313" key="2">
    <source>
        <dbReference type="Proteomes" id="UP000606494"/>
    </source>
</evidence>
<accession>A0ABR7XY52</accession>
<comment type="caution">
    <text evidence="1">The sequence shown here is derived from an EMBL/GenBank/DDBJ whole genome shotgun (WGS) entry which is preliminary data.</text>
</comment>
<reference evidence="1 2" key="1">
    <citation type="submission" date="2020-08" db="EMBL/GenBank/DDBJ databases">
        <title>Sphingobacterium sp. DN00404 isolated from aquaculture water.</title>
        <authorList>
            <person name="Zhang M."/>
        </authorList>
    </citation>
    <scope>NUCLEOTIDE SEQUENCE [LARGE SCALE GENOMIC DNA]</scope>
    <source>
        <strain evidence="1 2">KCTC 32294</strain>
    </source>
</reference>